<gene>
    <name evidence="1" type="ORF">SO802_017642</name>
</gene>
<dbReference type="AlphaFoldDB" id="A0AAW2CLJ2"/>
<evidence type="ECO:0008006" key="3">
    <source>
        <dbReference type="Google" id="ProtNLM"/>
    </source>
</evidence>
<evidence type="ECO:0000313" key="1">
    <source>
        <dbReference type="EMBL" id="KAK9998039.1"/>
    </source>
</evidence>
<name>A0AAW2CLJ2_9ROSI</name>
<comment type="caution">
    <text evidence="1">The sequence shown here is derived from an EMBL/GenBank/DDBJ whole genome shotgun (WGS) entry which is preliminary data.</text>
</comment>
<reference evidence="1 2" key="1">
    <citation type="submission" date="2024-01" db="EMBL/GenBank/DDBJ databases">
        <title>A telomere-to-telomere, gap-free genome of sweet tea (Lithocarpus litseifolius).</title>
        <authorList>
            <person name="Zhou J."/>
        </authorList>
    </citation>
    <scope>NUCLEOTIDE SEQUENCE [LARGE SCALE GENOMIC DNA]</scope>
    <source>
        <strain evidence="1">Zhou-2022a</strain>
        <tissue evidence="1">Leaf</tissue>
    </source>
</reference>
<protein>
    <recommendedName>
        <fullName evidence="3">Zinc finger GRF-type domain-containing protein</fullName>
    </recommendedName>
</protein>
<dbReference type="EMBL" id="JAZDWU010000006">
    <property type="protein sequence ID" value="KAK9998039.1"/>
    <property type="molecule type" value="Genomic_DNA"/>
</dbReference>
<organism evidence="1 2">
    <name type="scientific">Lithocarpus litseifolius</name>
    <dbReference type="NCBI Taxonomy" id="425828"/>
    <lineage>
        <taxon>Eukaryota</taxon>
        <taxon>Viridiplantae</taxon>
        <taxon>Streptophyta</taxon>
        <taxon>Embryophyta</taxon>
        <taxon>Tracheophyta</taxon>
        <taxon>Spermatophyta</taxon>
        <taxon>Magnoliopsida</taxon>
        <taxon>eudicotyledons</taxon>
        <taxon>Gunneridae</taxon>
        <taxon>Pentapetalae</taxon>
        <taxon>rosids</taxon>
        <taxon>fabids</taxon>
        <taxon>Fagales</taxon>
        <taxon>Fagaceae</taxon>
        <taxon>Lithocarpus</taxon>
    </lineage>
</organism>
<accession>A0AAW2CLJ2</accession>
<proteinExistence type="predicted"/>
<dbReference type="Proteomes" id="UP001459277">
    <property type="component" value="Unassembled WGS sequence"/>
</dbReference>
<evidence type="ECO:0000313" key="2">
    <source>
        <dbReference type="Proteomes" id="UP001459277"/>
    </source>
</evidence>
<keyword evidence="2" id="KW-1185">Reference proteome</keyword>
<sequence>MSSSSYYSGSSHHSYSADRCQLRTALILNNFGRGFYGCCYYNVDNEPSFKYFRWLDGKTCKRGSEVAPIVLARISIYKNEARVAQEKENEASDREKVATEREILARAMEEESRGRKKVVKQREEEARVRERIAKEKLQNYKFALVSRNGRI</sequence>